<dbReference type="Proteomes" id="UP000719942">
    <property type="component" value="Unassembled WGS sequence"/>
</dbReference>
<evidence type="ECO:0000256" key="4">
    <source>
        <dbReference type="ARBA" id="ARBA00022679"/>
    </source>
</evidence>
<evidence type="ECO:0000313" key="13">
    <source>
        <dbReference type="Proteomes" id="UP000719942"/>
    </source>
</evidence>
<comment type="cofactor">
    <cofactor evidence="1 10">
        <name>pyridoxal 5'-phosphate</name>
        <dbReference type="ChEBI" id="CHEBI:597326"/>
    </cofactor>
</comment>
<evidence type="ECO:0000256" key="10">
    <source>
        <dbReference type="RuleBase" id="RU004504"/>
    </source>
</evidence>
<comment type="caution">
    <text evidence="12">The sequence shown here is derived from an EMBL/GenBank/DDBJ whole genome shotgun (WGS) entry which is preliminary data.</text>
</comment>
<evidence type="ECO:0000256" key="1">
    <source>
        <dbReference type="ARBA" id="ARBA00001933"/>
    </source>
</evidence>
<dbReference type="Pfam" id="PF00266">
    <property type="entry name" value="Aminotran_5"/>
    <property type="match status" value="1"/>
</dbReference>
<evidence type="ECO:0000256" key="7">
    <source>
        <dbReference type="ARBA" id="ARBA00023004"/>
    </source>
</evidence>
<comment type="catalytic activity">
    <reaction evidence="9">
        <text>(sulfur carrier)-H + L-cysteine = (sulfur carrier)-SH + L-alanine</text>
        <dbReference type="Rhea" id="RHEA:43892"/>
        <dbReference type="Rhea" id="RHEA-COMP:14737"/>
        <dbReference type="Rhea" id="RHEA-COMP:14739"/>
        <dbReference type="ChEBI" id="CHEBI:29917"/>
        <dbReference type="ChEBI" id="CHEBI:35235"/>
        <dbReference type="ChEBI" id="CHEBI:57972"/>
        <dbReference type="ChEBI" id="CHEBI:64428"/>
        <dbReference type="EC" id="2.8.1.7"/>
    </reaction>
</comment>
<dbReference type="EC" id="2.8.1.7" evidence="3"/>
<protein>
    <recommendedName>
        <fullName evidence="3">cysteine desulfurase</fullName>
        <ecNumber evidence="3">2.8.1.7</ecNumber>
    </recommendedName>
</protein>
<evidence type="ECO:0000259" key="11">
    <source>
        <dbReference type="Pfam" id="PF00266"/>
    </source>
</evidence>
<dbReference type="EMBL" id="JAGFNZ010000003">
    <property type="protein sequence ID" value="MBW7573095.1"/>
    <property type="molecule type" value="Genomic_DNA"/>
</dbReference>
<dbReference type="PANTHER" id="PTHR11601">
    <property type="entry name" value="CYSTEINE DESULFURYLASE FAMILY MEMBER"/>
    <property type="match status" value="1"/>
</dbReference>
<keyword evidence="5" id="KW-0479">Metal-binding</keyword>
<dbReference type="InterPro" id="IPR016454">
    <property type="entry name" value="Cysteine_dSase"/>
</dbReference>
<dbReference type="Gene3D" id="1.10.260.50">
    <property type="match status" value="1"/>
</dbReference>
<proteinExistence type="inferred from homology"/>
<reference evidence="12 13" key="1">
    <citation type="submission" date="2021-03" db="EMBL/GenBank/DDBJ databases">
        <title>Caproiciproducens sp. nov. isolated from feces of cow.</title>
        <authorList>
            <person name="Choi J.-Y."/>
        </authorList>
    </citation>
    <scope>NUCLEOTIDE SEQUENCE [LARGE SCALE GENOMIC DNA]</scope>
    <source>
        <strain evidence="12 13">AGMB10547</strain>
    </source>
</reference>
<dbReference type="InterPro" id="IPR000192">
    <property type="entry name" value="Aminotrans_V_dom"/>
</dbReference>
<feature type="domain" description="Aminotransferase class V" evidence="11">
    <location>
        <begin position="4"/>
        <end position="363"/>
    </location>
</feature>
<keyword evidence="8" id="KW-0411">Iron-sulfur</keyword>
<evidence type="ECO:0000256" key="2">
    <source>
        <dbReference type="ARBA" id="ARBA00006490"/>
    </source>
</evidence>
<dbReference type="InterPro" id="IPR015422">
    <property type="entry name" value="PyrdxlP-dep_Trfase_small"/>
</dbReference>
<evidence type="ECO:0000256" key="5">
    <source>
        <dbReference type="ARBA" id="ARBA00022723"/>
    </source>
</evidence>
<organism evidence="12 13">
    <name type="scientific">Caproiciproducens faecalis</name>
    <dbReference type="NCBI Taxonomy" id="2820301"/>
    <lineage>
        <taxon>Bacteria</taxon>
        <taxon>Bacillati</taxon>
        <taxon>Bacillota</taxon>
        <taxon>Clostridia</taxon>
        <taxon>Eubacteriales</taxon>
        <taxon>Acutalibacteraceae</taxon>
        <taxon>Caproiciproducens</taxon>
    </lineage>
</organism>
<dbReference type="Gene3D" id="3.40.640.10">
    <property type="entry name" value="Type I PLP-dependent aspartate aminotransferase-like (Major domain)"/>
    <property type="match status" value="1"/>
</dbReference>
<dbReference type="InterPro" id="IPR020578">
    <property type="entry name" value="Aminotrans_V_PyrdxlP_BS"/>
</dbReference>
<dbReference type="SUPFAM" id="SSF53383">
    <property type="entry name" value="PLP-dependent transferases"/>
    <property type="match status" value="1"/>
</dbReference>
<comment type="similarity">
    <text evidence="2">Belongs to the class-V pyridoxal-phosphate-dependent aminotransferase family. NifS/IscS subfamily.</text>
</comment>
<dbReference type="Gene3D" id="3.90.1150.10">
    <property type="entry name" value="Aspartate Aminotransferase, domain 1"/>
    <property type="match status" value="1"/>
</dbReference>
<sequence length="378" mass="40691">MGEIYLDNSSTTMVCREAADKVMELMTNNYGNPSSLHTKGFYAEQELSAARQEIATLLGVQQEEIYFTSGGTESNNLAIFGAAHAMRRRGNHIVTTMIEHPSVINVMNQLEKEGFTVTYLKPDGSGNIQPEQVFRAVTPHTILVSMMCVNNEVGTLLPLEAVPAAIAAAKSPALFHVDAVQAFGKMPVKPGRLKVDLMSMSAHKIHGPKGVGALYLRKGVHLVPRTYGGGQEKNIRPGTESAPLIAGFGAAVRALPEPGAQLQEMARLSAYCRQRLTEIGGVTLNSPDGALPYIVNFSAGGVKAETMLHYLSAKEIYVSSGSACSKGKASHVLTAMGLPRERIASSLRLSFSRYNTFEDVDRLIDAINEGLSSLTKKP</sequence>
<dbReference type="RefSeq" id="WP_219965493.1">
    <property type="nucleotide sequence ID" value="NZ_JAGFNZ010000003.1"/>
</dbReference>
<keyword evidence="7" id="KW-0408">Iron</keyword>
<name>A0ABS7DQK0_9FIRM</name>
<evidence type="ECO:0000256" key="6">
    <source>
        <dbReference type="ARBA" id="ARBA00022898"/>
    </source>
</evidence>
<dbReference type="InterPro" id="IPR015421">
    <property type="entry name" value="PyrdxlP-dep_Trfase_major"/>
</dbReference>
<keyword evidence="4" id="KW-0808">Transferase</keyword>
<dbReference type="PROSITE" id="PS00595">
    <property type="entry name" value="AA_TRANSFER_CLASS_5"/>
    <property type="match status" value="1"/>
</dbReference>
<evidence type="ECO:0000256" key="9">
    <source>
        <dbReference type="ARBA" id="ARBA00050776"/>
    </source>
</evidence>
<evidence type="ECO:0000256" key="8">
    <source>
        <dbReference type="ARBA" id="ARBA00023014"/>
    </source>
</evidence>
<evidence type="ECO:0000313" key="12">
    <source>
        <dbReference type="EMBL" id="MBW7573095.1"/>
    </source>
</evidence>
<gene>
    <name evidence="12" type="ORF">J5W02_09745</name>
</gene>
<dbReference type="PANTHER" id="PTHR11601:SF34">
    <property type="entry name" value="CYSTEINE DESULFURASE"/>
    <property type="match status" value="1"/>
</dbReference>
<keyword evidence="6" id="KW-0663">Pyridoxal phosphate</keyword>
<keyword evidence="13" id="KW-1185">Reference proteome</keyword>
<dbReference type="PIRSF" id="PIRSF005572">
    <property type="entry name" value="NifS"/>
    <property type="match status" value="1"/>
</dbReference>
<accession>A0ABS7DQK0</accession>
<evidence type="ECO:0000256" key="3">
    <source>
        <dbReference type="ARBA" id="ARBA00012239"/>
    </source>
</evidence>
<dbReference type="InterPro" id="IPR015424">
    <property type="entry name" value="PyrdxlP-dep_Trfase"/>
</dbReference>